<gene>
    <name evidence="1" type="ORF">FBU59_000749</name>
</gene>
<dbReference type="Proteomes" id="UP001150603">
    <property type="component" value="Unassembled WGS sequence"/>
</dbReference>
<accession>A0ACC1JFY9</accession>
<dbReference type="EMBL" id="JANBPW010000239">
    <property type="protein sequence ID" value="KAJ1950289.1"/>
    <property type="molecule type" value="Genomic_DNA"/>
</dbReference>
<organism evidence="1 2">
    <name type="scientific">Linderina macrospora</name>
    <dbReference type="NCBI Taxonomy" id="4868"/>
    <lineage>
        <taxon>Eukaryota</taxon>
        <taxon>Fungi</taxon>
        <taxon>Fungi incertae sedis</taxon>
        <taxon>Zoopagomycota</taxon>
        <taxon>Kickxellomycotina</taxon>
        <taxon>Kickxellomycetes</taxon>
        <taxon>Kickxellales</taxon>
        <taxon>Kickxellaceae</taxon>
        <taxon>Linderina</taxon>
    </lineage>
</organism>
<evidence type="ECO:0000313" key="1">
    <source>
        <dbReference type="EMBL" id="KAJ1950289.1"/>
    </source>
</evidence>
<reference evidence="1" key="1">
    <citation type="submission" date="2022-07" db="EMBL/GenBank/DDBJ databases">
        <title>Phylogenomic reconstructions and comparative analyses of Kickxellomycotina fungi.</title>
        <authorList>
            <person name="Reynolds N.K."/>
            <person name="Stajich J.E."/>
            <person name="Barry K."/>
            <person name="Grigoriev I.V."/>
            <person name="Crous P."/>
            <person name="Smith M.E."/>
        </authorList>
    </citation>
    <scope>NUCLEOTIDE SEQUENCE</scope>
    <source>
        <strain evidence="1">NRRL 5244</strain>
    </source>
</reference>
<keyword evidence="2" id="KW-1185">Reference proteome</keyword>
<comment type="caution">
    <text evidence="1">The sequence shown here is derived from an EMBL/GenBank/DDBJ whole genome shotgun (WGS) entry which is preliminary data.</text>
</comment>
<evidence type="ECO:0000313" key="2">
    <source>
        <dbReference type="Proteomes" id="UP001150603"/>
    </source>
</evidence>
<name>A0ACC1JFY9_9FUNG</name>
<sequence length="1140" mass="127189">MNSLVAATSDTVRVWDLAIASNNQQKASNYATFRRGAASSTPSYSISQNTTYTTGNVRESVNEIKAVSWSTDGSTFVVGGKGPYMRQFSASGEPLMDIPGNDVDISDIVAIQHYGGNSESVFIADNTSRQVRRWDFASMSFVQTCQTHDNDIACMSVSAKKRLVASATRKGGEITMYNLTYNTRTELRSATHRALASMDFSASARTQLMVGSEDGLLQLFDVTRHGETPVKNFAHVHSAPVCALKFHPANLNYVVSAGLDGKMVLTDTAVQKSNAVMVKTEAPLTCLACHQSPVVVSVGTIDGEVLVYDLRGPRTPLWRHKVSARKPVVSIDFSFEHNAMPVATGRRTAHHRKVLNQLLESAHRRNEPPAGNALGITSRQMAEELASPEDTTQHHDDEFGDLSMIAKDRSFMEMLSPPKPLARKPARADHRRKTPATHERREYADDLDVDDIHESLEQMHALDQTTDHRHDEDLDDEFDYRLAEYPRHAAPVEEKPVEEEPVEEEPAEETHDMGDSMMEMFTPEREKRRLARDHQDELDGLDGSPLPDKTPSKMVSALIAQLKSSQKKIKTIDLTGPPESRKPAPPLKTPGRENEFSAISPRSARSIEKNRRLRLLAEEQDMEPAPKRRAVQGHGRTPRAVNEPKSAKRSAVRFLSRAAPKYPKESAEEDPAPRAGSKVTSKYLPKPWMRHAGIPPRQQAAEQKEPPVFAAVSKRHTPKVARPLVRQAERSLDKEIRQQQRYSYQPEPEPEQEPEPEPEPVVEDYEEEGEEYEHEYVESAAKLMVSAAARKVERPSDQEYGRASKYHPRAVKHVAEEEEAEDAPFDDRFAKPVPKTPANGRRPGRTGEWPSEHKPARVSQFRPKPVRHEEEDVEEDYDLDAEEVRYKPKPVAKAAMSSSKVSRRLSDFESEPAPAQESAPPPAPPPPPPVRSAEQRPPMQKRASSRSAANAADISAKSPPLPEVQSRSQRAHNDAIPLAKVLVPSKQPPALPATASDISSSKQTATTNAPKPQEASAAGSPSVGTSVLQNTLMDALVPMREQIRGEIRNLHLDMIKQHFVVQEQLRGLQREAAESQALRQQIERLRKENERLMRYIPFHNMLDESDLAEQPGGPNGIARVSASSQQQQQHQQQHHRQQRR</sequence>
<proteinExistence type="predicted"/>
<protein>
    <submittedName>
        <fullName evidence="1">Uncharacterized protein</fullName>
    </submittedName>
</protein>